<evidence type="ECO:0000256" key="6">
    <source>
        <dbReference type="ARBA" id="ARBA00022553"/>
    </source>
</evidence>
<accession>A0A015LX68</accession>
<dbReference type="EC" id="2.7.6.1" evidence="4"/>
<evidence type="ECO:0000256" key="7">
    <source>
        <dbReference type="ARBA" id="ARBA00022679"/>
    </source>
</evidence>
<dbReference type="InterPro" id="IPR000842">
    <property type="entry name" value="PRib_PP_synth_CS"/>
</dbReference>
<keyword evidence="8" id="KW-0479">Metal-binding</keyword>
<name>A0A015LX68_RHIIW</name>
<dbReference type="GO" id="GO:0005524">
    <property type="term" value="F:ATP binding"/>
    <property type="evidence" value="ECO:0007669"/>
    <property type="project" value="UniProtKB-KW"/>
</dbReference>
<dbReference type="HOGENOM" id="CLU_033546_1_0_1"/>
<dbReference type="InterPro" id="IPR005946">
    <property type="entry name" value="Rib-P_diPkinase"/>
</dbReference>
<dbReference type="GO" id="GO:0002189">
    <property type="term" value="C:ribose phosphate diphosphokinase complex"/>
    <property type="evidence" value="ECO:0007669"/>
    <property type="project" value="UniProtKB-ARBA"/>
</dbReference>
<dbReference type="FunFam" id="3.40.50.2020:FF:000043">
    <property type="entry name" value="Ribose-phosphate pyrophosphokinase 1"/>
    <property type="match status" value="1"/>
</dbReference>
<evidence type="ECO:0000256" key="5">
    <source>
        <dbReference type="ARBA" id="ARBA00022490"/>
    </source>
</evidence>
<dbReference type="Pfam" id="PF14572">
    <property type="entry name" value="Pribosyl_synth"/>
    <property type="match status" value="1"/>
</dbReference>
<evidence type="ECO:0000256" key="1">
    <source>
        <dbReference type="ARBA" id="ARBA00004496"/>
    </source>
</evidence>
<evidence type="ECO:0000256" key="10">
    <source>
        <dbReference type="ARBA" id="ARBA00022741"/>
    </source>
</evidence>
<feature type="domain" description="Ribose-phosphate pyrophosphokinase N-terminal" evidence="18">
    <location>
        <begin position="4"/>
        <end position="120"/>
    </location>
</feature>
<dbReference type="CDD" id="cd06223">
    <property type="entry name" value="PRTases_typeI"/>
    <property type="match status" value="1"/>
</dbReference>
<evidence type="ECO:0000256" key="16">
    <source>
        <dbReference type="ARBA" id="ARBA00077829"/>
    </source>
</evidence>
<dbReference type="SMR" id="A0A015LX68"/>
<dbReference type="SUPFAM" id="SSF53271">
    <property type="entry name" value="PRTase-like"/>
    <property type="match status" value="2"/>
</dbReference>
<evidence type="ECO:0000256" key="4">
    <source>
        <dbReference type="ARBA" id="ARBA00013247"/>
    </source>
</evidence>
<dbReference type="Pfam" id="PF13793">
    <property type="entry name" value="Pribosyltran_N"/>
    <property type="match status" value="1"/>
</dbReference>
<dbReference type="AlphaFoldDB" id="A0A015LX68"/>
<comment type="similarity">
    <text evidence="3">Belongs to the ribose-phosphate pyrophosphokinase family.</text>
</comment>
<comment type="subcellular location">
    <subcellularLocation>
        <location evidence="1">Cytoplasm</location>
    </subcellularLocation>
</comment>
<dbReference type="EMBL" id="JEMT01026512">
    <property type="protein sequence ID" value="EXX59238.1"/>
    <property type="molecule type" value="Genomic_DNA"/>
</dbReference>
<dbReference type="Proteomes" id="UP000022910">
    <property type="component" value="Unassembled WGS sequence"/>
</dbReference>
<dbReference type="GO" id="GO:0004749">
    <property type="term" value="F:ribose phosphate diphosphokinase activity"/>
    <property type="evidence" value="ECO:0007669"/>
    <property type="project" value="UniProtKB-EC"/>
</dbReference>
<keyword evidence="5" id="KW-0963">Cytoplasm</keyword>
<evidence type="ECO:0000256" key="15">
    <source>
        <dbReference type="ARBA" id="ARBA00049535"/>
    </source>
</evidence>
<dbReference type="InterPro" id="IPR000836">
    <property type="entry name" value="PRTase_dom"/>
</dbReference>
<dbReference type="PROSITE" id="PS00114">
    <property type="entry name" value="PRPP_SYNTHASE"/>
    <property type="match status" value="1"/>
</dbReference>
<reference evidence="19 20" key="1">
    <citation type="submission" date="2014-02" db="EMBL/GenBank/DDBJ databases">
        <title>Single nucleus genome sequencing reveals high similarity among nuclei of an endomycorrhizal fungus.</title>
        <authorList>
            <person name="Lin K."/>
            <person name="Geurts R."/>
            <person name="Zhang Z."/>
            <person name="Limpens E."/>
            <person name="Saunders D.G."/>
            <person name="Mu D."/>
            <person name="Pang E."/>
            <person name="Cao H."/>
            <person name="Cha H."/>
            <person name="Lin T."/>
            <person name="Zhou Q."/>
            <person name="Shang Y."/>
            <person name="Li Y."/>
            <person name="Ivanov S."/>
            <person name="Sharma T."/>
            <person name="Velzen R.V."/>
            <person name="Ruijter N.D."/>
            <person name="Aanen D.K."/>
            <person name="Win J."/>
            <person name="Kamoun S."/>
            <person name="Bisseling T."/>
            <person name="Huang S."/>
        </authorList>
    </citation>
    <scope>NUCLEOTIDE SEQUENCE [LARGE SCALE GENOMIC DNA]</scope>
    <source>
        <strain evidence="20">DAOM197198w</strain>
    </source>
</reference>
<evidence type="ECO:0000256" key="8">
    <source>
        <dbReference type="ARBA" id="ARBA00022723"/>
    </source>
</evidence>
<evidence type="ECO:0000313" key="19">
    <source>
        <dbReference type="EMBL" id="EXX59238.1"/>
    </source>
</evidence>
<evidence type="ECO:0000256" key="2">
    <source>
        <dbReference type="ARBA" id="ARBA00004996"/>
    </source>
</evidence>
<dbReference type="NCBIfam" id="TIGR01251">
    <property type="entry name" value="ribP_PPkin"/>
    <property type="match status" value="1"/>
</dbReference>
<dbReference type="GO" id="GO:0000287">
    <property type="term" value="F:magnesium ion binding"/>
    <property type="evidence" value="ECO:0007669"/>
    <property type="project" value="InterPro"/>
</dbReference>
<dbReference type="PANTHER" id="PTHR10210:SF57">
    <property type="entry name" value="RIBOSE-PHOSPHATE DIPHOSPHOKINASE"/>
    <property type="match status" value="1"/>
</dbReference>
<comment type="pathway">
    <text evidence="2">Metabolic intermediate biosynthesis; 5-phospho-alpha-D-ribose 1-diphosphate biosynthesis; 5-phospho-alpha-D-ribose 1-diphosphate from D-ribose 5-phosphate (route I): step 1/1.</text>
</comment>
<dbReference type="STRING" id="1432141.A0A015LX68"/>
<feature type="compositionally biased region" description="Low complexity" evidence="17">
    <location>
        <begin position="220"/>
        <end position="241"/>
    </location>
</feature>
<evidence type="ECO:0000256" key="12">
    <source>
        <dbReference type="ARBA" id="ARBA00022840"/>
    </source>
</evidence>
<keyword evidence="12" id="KW-0067">ATP-binding</keyword>
<keyword evidence="11 19" id="KW-0418">Kinase</keyword>
<sequence>MRRVKVFSGSSHPELAEFICEKLGIPPAAVTLKKFSNQETSVEIGCSVRDEDVFIIQSGSTHVNDHLMELLIMISACKGSSASRITAVMPYFPYSKQSKKKKHRGAITAKMVANLLSVAGVDHIITMDLHASQMQGFFNKPVDNLYAEPSIAKWIQDSVPEYANSVVVSKNAGGAKRVTSLADRLKIDFALIHSDRTRGSNQARCSPTIPGTPENDASGSSNNNLNSNNLFYLTSNTTTDHNTTERRSSDNGDDDEFSSAASITGEAPSMDDETVSVITLVGDVAGKVAFIVDDMIDKADSFITAAEHLMKKCHAKRVYVIATHGILSNDSINEIERCKSIYQLVITNTFPLSSEKRSQSSKIVVIDISATLAEAIRRTHNGESISYLFHTAI</sequence>
<dbReference type="GO" id="GO:0006015">
    <property type="term" value="P:5-phosphoribose 1-diphosphate biosynthetic process"/>
    <property type="evidence" value="ECO:0007669"/>
    <property type="project" value="TreeGrafter"/>
</dbReference>
<dbReference type="OrthoDB" id="413572at2759"/>
<dbReference type="Gene3D" id="3.40.50.2020">
    <property type="match status" value="4"/>
</dbReference>
<dbReference type="GO" id="GO:0005737">
    <property type="term" value="C:cytoplasm"/>
    <property type="evidence" value="ECO:0007669"/>
    <property type="project" value="UniProtKB-SubCell"/>
</dbReference>
<dbReference type="OMA" id="CKMKKHR"/>
<organism evidence="19 20">
    <name type="scientific">Rhizophagus irregularis (strain DAOM 197198w)</name>
    <name type="common">Glomus intraradices</name>
    <dbReference type="NCBI Taxonomy" id="1432141"/>
    <lineage>
        <taxon>Eukaryota</taxon>
        <taxon>Fungi</taxon>
        <taxon>Fungi incertae sedis</taxon>
        <taxon>Mucoromycota</taxon>
        <taxon>Glomeromycotina</taxon>
        <taxon>Glomeromycetes</taxon>
        <taxon>Glomerales</taxon>
        <taxon>Glomeraceae</taxon>
        <taxon>Rhizophagus</taxon>
    </lineage>
</organism>
<evidence type="ECO:0000256" key="14">
    <source>
        <dbReference type="ARBA" id="ARBA00040334"/>
    </source>
</evidence>
<protein>
    <recommendedName>
        <fullName evidence="14">Ribose-phosphate pyrophosphokinase 1</fullName>
        <ecNumber evidence="4">2.7.6.1</ecNumber>
    </recommendedName>
    <alternativeName>
        <fullName evidence="16">Phosphoribosyl pyrophosphate synthase 1</fullName>
    </alternativeName>
</protein>
<gene>
    <name evidence="19" type="ORF">RirG_190900</name>
</gene>
<evidence type="ECO:0000256" key="17">
    <source>
        <dbReference type="SAM" id="MobiDB-lite"/>
    </source>
</evidence>
<keyword evidence="10" id="KW-0547">Nucleotide-binding</keyword>
<dbReference type="InterPro" id="IPR029057">
    <property type="entry name" value="PRTase-like"/>
</dbReference>
<comment type="catalytic activity">
    <reaction evidence="15">
        <text>D-ribose 5-phosphate + ATP = 5-phospho-alpha-D-ribose 1-diphosphate + AMP + H(+)</text>
        <dbReference type="Rhea" id="RHEA:15609"/>
        <dbReference type="ChEBI" id="CHEBI:15378"/>
        <dbReference type="ChEBI" id="CHEBI:30616"/>
        <dbReference type="ChEBI" id="CHEBI:58017"/>
        <dbReference type="ChEBI" id="CHEBI:78346"/>
        <dbReference type="ChEBI" id="CHEBI:456215"/>
        <dbReference type="EC" id="2.7.6.1"/>
    </reaction>
</comment>
<dbReference type="GO" id="GO:0009156">
    <property type="term" value="P:ribonucleoside monophosphate biosynthetic process"/>
    <property type="evidence" value="ECO:0007669"/>
    <property type="project" value="InterPro"/>
</dbReference>
<dbReference type="FunFam" id="3.40.50.2020:FF:000017">
    <property type="entry name" value="Ribose-phosphate pyrophosphokinase 1"/>
    <property type="match status" value="1"/>
</dbReference>
<dbReference type="InterPro" id="IPR029099">
    <property type="entry name" value="Pribosyltran_N"/>
</dbReference>
<evidence type="ECO:0000256" key="9">
    <source>
        <dbReference type="ARBA" id="ARBA00022727"/>
    </source>
</evidence>
<evidence type="ECO:0000256" key="11">
    <source>
        <dbReference type="ARBA" id="ARBA00022777"/>
    </source>
</evidence>
<dbReference type="SMART" id="SM01400">
    <property type="entry name" value="Pribosyltran_N"/>
    <property type="match status" value="1"/>
</dbReference>
<keyword evidence="13" id="KW-0460">Magnesium</keyword>
<keyword evidence="7" id="KW-0808">Transferase</keyword>
<keyword evidence="20" id="KW-1185">Reference proteome</keyword>
<keyword evidence="9" id="KW-0545">Nucleotide biosynthesis</keyword>
<comment type="caution">
    <text evidence="19">The sequence shown here is derived from an EMBL/GenBank/DDBJ whole genome shotgun (WGS) entry which is preliminary data.</text>
</comment>
<dbReference type="PANTHER" id="PTHR10210">
    <property type="entry name" value="RIBOSE-PHOSPHATE DIPHOSPHOKINASE FAMILY MEMBER"/>
    <property type="match status" value="1"/>
</dbReference>
<proteinExistence type="inferred from homology"/>
<evidence type="ECO:0000313" key="20">
    <source>
        <dbReference type="Proteomes" id="UP000022910"/>
    </source>
</evidence>
<dbReference type="GO" id="GO:0016301">
    <property type="term" value="F:kinase activity"/>
    <property type="evidence" value="ECO:0007669"/>
    <property type="project" value="UniProtKB-KW"/>
</dbReference>
<evidence type="ECO:0000256" key="3">
    <source>
        <dbReference type="ARBA" id="ARBA00006478"/>
    </source>
</evidence>
<feature type="region of interest" description="Disordered" evidence="17">
    <location>
        <begin position="198"/>
        <end position="268"/>
    </location>
</feature>
<evidence type="ECO:0000259" key="18">
    <source>
        <dbReference type="Pfam" id="PF13793"/>
    </source>
</evidence>
<evidence type="ECO:0000256" key="13">
    <source>
        <dbReference type="ARBA" id="ARBA00022842"/>
    </source>
</evidence>
<dbReference type="GO" id="GO:0006164">
    <property type="term" value="P:purine nucleotide biosynthetic process"/>
    <property type="evidence" value="ECO:0007669"/>
    <property type="project" value="TreeGrafter"/>
</dbReference>
<keyword evidence="6" id="KW-0597">Phosphoprotein</keyword>